<protein>
    <submittedName>
        <fullName evidence="1">SH3 domain-containing protein</fullName>
    </submittedName>
</protein>
<dbReference type="Proteomes" id="UP001291309">
    <property type="component" value="Unassembled WGS sequence"/>
</dbReference>
<evidence type="ECO:0000313" key="2">
    <source>
        <dbReference type="Proteomes" id="UP001291309"/>
    </source>
</evidence>
<dbReference type="RefSeq" id="WP_321545449.1">
    <property type="nucleotide sequence ID" value="NZ_JAXIVS010000003.1"/>
</dbReference>
<name>A0ABU5H1R3_9BACT</name>
<gene>
    <name evidence="1" type="ORF">SYV04_10000</name>
</gene>
<reference evidence="1 2" key="1">
    <citation type="submission" date="2023-12" db="EMBL/GenBank/DDBJ databases">
        <title>the genome sequence of Hyalangium sp. s54d21.</title>
        <authorList>
            <person name="Zhang X."/>
        </authorList>
    </citation>
    <scope>NUCLEOTIDE SEQUENCE [LARGE SCALE GENOMIC DNA]</scope>
    <source>
        <strain evidence="2">s54d21</strain>
    </source>
</reference>
<evidence type="ECO:0000313" key="1">
    <source>
        <dbReference type="EMBL" id="MDY7226722.1"/>
    </source>
</evidence>
<organism evidence="1 2">
    <name type="scientific">Hyalangium rubrum</name>
    <dbReference type="NCBI Taxonomy" id="3103134"/>
    <lineage>
        <taxon>Bacteria</taxon>
        <taxon>Pseudomonadati</taxon>
        <taxon>Myxococcota</taxon>
        <taxon>Myxococcia</taxon>
        <taxon>Myxococcales</taxon>
        <taxon>Cystobacterineae</taxon>
        <taxon>Archangiaceae</taxon>
        <taxon>Hyalangium</taxon>
    </lineage>
</organism>
<keyword evidence="2" id="KW-1185">Reference proteome</keyword>
<comment type="caution">
    <text evidence="1">The sequence shown here is derived from an EMBL/GenBank/DDBJ whole genome shotgun (WGS) entry which is preliminary data.</text>
</comment>
<proteinExistence type="predicted"/>
<dbReference type="EMBL" id="JAXIVS010000003">
    <property type="protein sequence ID" value="MDY7226722.1"/>
    <property type="molecule type" value="Genomic_DNA"/>
</dbReference>
<sequence>MQTLLISLLLTAVASGAPVEQRVYVQGSSINLRKEPTKDAEALEKLPIGTECLVSEKLPAEWLKVRCGEKEGYASASLLGPQKPSLEKLKAEAKNPKLKLEQRLDSALRAASLAPEDAALQKQLGTLFFERNLQLTAATQKPAMKREFTCYCSKGDALACVKACSARELRNVKVRVEARKNLFVTAIGSGENVAVYRGNYRYNKKSETLTGEVFERTRFATTPVMEKALFAGITPTADDDRLPTLGQYVLDESSQTLLQETPKVWGELIKGAGGLTYMHWSDCSKRPFQVRFVPDMHGRWLFRIESTQSDGGLVRQISSVSKRDNALELTLDDGKVEVFKLPAPESDQASSGETLYSYDIQRYPEQHKPCVEGGP</sequence>
<accession>A0ABU5H1R3</accession>
<dbReference type="Gene3D" id="2.30.30.40">
    <property type="entry name" value="SH3 Domains"/>
    <property type="match status" value="1"/>
</dbReference>